<gene>
    <name evidence="1" type="ORF">SAMN04488045_3600</name>
</gene>
<reference evidence="1 2" key="1">
    <citation type="submission" date="2016-10" db="EMBL/GenBank/DDBJ databases">
        <authorList>
            <person name="de Groot N.N."/>
        </authorList>
    </citation>
    <scope>NUCLEOTIDE SEQUENCE [LARGE SCALE GENOMIC DNA]</scope>
    <source>
        <strain evidence="1 2">DSM 26915</strain>
    </source>
</reference>
<dbReference type="SUPFAM" id="SSF53187">
    <property type="entry name" value="Zn-dependent exopeptidases"/>
    <property type="match status" value="1"/>
</dbReference>
<dbReference type="GO" id="GO:0016787">
    <property type="term" value="F:hydrolase activity"/>
    <property type="evidence" value="ECO:0007669"/>
    <property type="project" value="UniProtKB-KW"/>
</dbReference>
<accession>A0A1H6BJE0</accession>
<dbReference type="InterPro" id="IPR011227">
    <property type="entry name" value="UCP029730"/>
</dbReference>
<evidence type="ECO:0000313" key="2">
    <source>
        <dbReference type="Proteomes" id="UP000236752"/>
    </source>
</evidence>
<dbReference type="Proteomes" id="UP000236752">
    <property type="component" value="Unassembled WGS sequence"/>
</dbReference>
<sequence>MDTDDWIAVDVTGPIGQSPIVLVCEHASAFIPEEFGGLGLTRDAASSHAAWDIGALDVAKFLSSGLGAPLVAGRVSRLVYDCNRPLESAGAIPAKSEIYDVPGNVGLSNEERQRRYDLIHQPFHAAVANILFAQEQAMARPPILVTVHSFTPVYNGVRRDLDIGYLFDSRPALAESALTAEQGAGQFKAALNEPYAPKDGVTHTLVLHGDSQGRENVMIEVRNDLIDTSKNAASVAAHLQEVLTKAVAQITETEGQAG</sequence>
<dbReference type="OrthoDB" id="9815326at2"/>
<proteinExistence type="predicted"/>
<organism evidence="1 2">
    <name type="scientific">Thalassococcus halodurans</name>
    <dbReference type="NCBI Taxonomy" id="373675"/>
    <lineage>
        <taxon>Bacteria</taxon>
        <taxon>Pseudomonadati</taxon>
        <taxon>Pseudomonadota</taxon>
        <taxon>Alphaproteobacteria</taxon>
        <taxon>Rhodobacterales</taxon>
        <taxon>Roseobacteraceae</taxon>
        <taxon>Thalassococcus</taxon>
    </lineage>
</organism>
<dbReference type="InterPro" id="IPR007709">
    <property type="entry name" value="N-FG_amidohydro"/>
</dbReference>
<dbReference type="AlphaFoldDB" id="A0A1H6BJE0"/>
<keyword evidence="1" id="KW-0378">Hydrolase</keyword>
<dbReference type="Gene3D" id="3.40.630.40">
    <property type="entry name" value="Zn-dependent exopeptidases"/>
    <property type="match status" value="1"/>
</dbReference>
<dbReference type="Pfam" id="PF05013">
    <property type="entry name" value="FGase"/>
    <property type="match status" value="1"/>
</dbReference>
<evidence type="ECO:0000313" key="1">
    <source>
        <dbReference type="EMBL" id="SEG60869.1"/>
    </source>
</evidence>
<dbReference type="PIRSF" id="PIRSF029730">
    <property type="entry name" value="UCP029730"/>
    <property type="match status" value="1"/>
</dbReference>
<dbReference type="EMBL" id="FNUZ01000007">
    <property type="protein sequence ID" value="SEG60869.1"/>
    <property type="molecule type" value="Genomic_DNA"/>
</dbReference>
<dbReference type="RefSeq" id="WP_103911734.1">
    <property type="nucleotide sequence ID" value="NZ_FNUZ01000007.1"/>
</dbReference>
<name>A0A1H6BJE0_9RHOB</name>
<keyword evidence="2" id="KW-1185">Reference proteome</keyword>
<protein>
    <submittedName>
        <fullName evidence="1">Predicted N-formylglutamate amidohydrolase</fullName>
    </submittedName>
</protein>